<dbReference type="Gene3D" id="1.25.40.620">
    <property type="match status" value="1"/>
</dbReference>
<dbReference type="Pfam" id="PF05419">
    <property type="entry name" value="GUN4"/>
    <property type="match status" value="1"/>
</dbReference>
<sequence>PLARPPVRAVRIPAATSLDGLAHVLRQGEWAHADLLTTSLLLEAAGRLDDGWLRARDARRLPPGVLTGIDALWSTHSHDRQGFTAQARTATVRGTRHAEFLALSVACGWRGSEADGVPRSYREFTAAAGPGGRPGFYPTLRNPQNERFPDWYDQWTATVLATHLHLHHEGIVR</sequence>
<name>A0A553Y5R4_9ACTN</name>
<dbReference type="PANTHER" id="PTHR34800">
    <property type="entry name" value="TETRAPYRROLE-BINDING PROTEIN, CHLOROPLASTIC"/>
    <property type="match status" value="1"/>
</dbReference>
<evidence type="ECO:0000259" key="1">
    <source>
        <dbReference type="Pfam" id="PF05419"/>
    </source>
</evidence>
<evidence type="ECO:0000313" key="2">
    <source>
        <dbReference type="EMBL" id="TSB24482.1"/>
    </source>
</evidence>
<dbReference type="SUPFAM" id="SSF140869">
    <property type="entry name" value="GUN4-like"/>
    <property type="match status" value="1"/>
</dbReference>
<keyword evidence="3" id="KW-1185">Reference proteome</keyword>
<dbReference type="EMBL" id="VKLS01000591">
    <property type="protein sequence ID" value="TSB24482.1"/>
    <property type="molecule type" value="Genomic_DNA"/>
</dbReference>
<reference evidence="2 3" key="1">
    <citation type="submission" date="2019-07" db="EMBL/GenBank/DDBJ databases">
        <title>Draft genome for Streptomyces benahoarensis MZ03-48.</title>
        <authorList>
            <person name="Gonzalez-Pimentel J.L."/>
        </authorList>
    </citation>
    <scope>NUCLEOTIDE SEQUENCE [LARGE SCALE GENOMIC DNA]</scope>
    <source>
        <strain evidence="2 3">MZ03-48</strain>
    </source>
</reference>
<dbReference type="PANTHER" id="PTHR34800:SF1">
    <property type="entry name" value="TETRAPYRROLE-BINDING PROTEIN, CHLOROPLASTIC"/>
    <property type="match status" value="1"/>
</dbReference>
<dbReference type="GO" id="GO:0046906">
    <property type="term" value="F:tetrapyrrole binding"/>
    <property type="evidence" value="ECO:0007669"/>
    <property type="project" value="TreeGrafter"/>
</dbReference>
<dbReference type="InterPro" id="IPR037215">
    <property type="entry name" value="GUN4-like_sf"/>
</dbReference>
<dbReference type="RefSeq" id="WP_185994149.1">
    <property type="nucleotide sequence ID" value="NZ_VKLS01000591.1"/>
</dbReference>
<dbReference type="AlphaFoldDB" id="A0A553Y5R4"/>
<organism evidence="2 3">
    <name type="scientific">Streptomyces benahoarensis</name>
    <dbReference type="NCBI Taxonomy" id="2595054"/>
    <lineage>
        <taxon>Bacteria</taxon>
        <taxon>Bacillati</taxon>
        <taxon>Actinomycetota</taxon>
        <taxon>Actinomycetes</taxon>
        <taxon>Kitasatosporales</taxon>
        <taxon>Streptomycetaceae</taxon>
        <taxon>Streptomyces</taxon>
    </lineage>
</organism>
<protein>
    <recommendedName>
        <fullName evidence="1">GUN4-like domain-containing protein</fullName>
    </recommendedName>
</protein>
<feature type="non-terminal residue" evidence="2">
    <location>
        <position position="1"/>
    </location>
</feature>
<feature type="domain" description="GUN4-like" evidence="1">
    <location>
        <begin position="18"/>
        <end position="111"/>
    </location>
</feature>
<dbReference type="Proteomes" id="UP000320888">
    <property type="component" value="Unassembled WGS sequence"/>
</dbReference>
<dbReference type="InterPro" id="IPR008629">
    <property type="entry name" value="GUN4-like"/>
</dbReference>
<comment type="caution">
    <text evidence="2">The sequence shown here is derived from an EMBL/GenBank/DDBJ whole genome shotgun (WGS) entry which is preliminary data.</text>
</comment>
<accession>A0A553Y5R4</accession>
<proteinExistence type="predicted"/>
<gene>
    <name evidence="2" type="ORF">FNZ23_27350</name>
</gene>
<evidence type="ECO:0000313" key="3">
    <source>
        <dbReference type="Proteomes" id="UP000320888"/>
    </source>
</evidence>